<evidence type="ECO:0000256" key="2">
    <source>
        <dbReference type="ARBA" id="ARBA00010742"/>
    </source>
</evidence>
<dbReference type="EMBL" id="WXEX01000002">
    <property type="protein sequence ID" value="MZP41852.1"/>
    <property type="molecule type" value="Genomic_DNA"/>
</dbReference>
<sequence>MGKPHLPLWRWMTVLLVAALLLTGCAGNGSPKETGAAGEAGKGGDGLFKIRVQSQTGFNEFWVAEELGYLKEEGIQLEYVGLLGASQAVAAILSGDNDLFMNHPDTIVRAILSGAKLKITTPGILDSQEFPHMVYFTKEGSGIRSPHDLAGKKVGVSSVKSCPDLVFTEWLRQNHLPKDAVEFVVMPDKQQEQALKQGLIDVATLHPPWIKRAQKNGGVTMLTNSFEVVKSPAGGSSVRGFSEKFIQEHPDIVIKFNRAMAKARKWINQNRKEAEAIVAQRLGIKPEDCSSFYFDENDWVKEEYVQAWLDMMIRNGELEEGKIQAKDLYTNEYNPYYVEAKKQGAL</sequence>
<evidence type="ECO:0000256" key="1">
    <source>
        <dbReference type="ARBA" id="ARBA00004418"/>
    </source>
</evidence>
<keyword evidence="3" id="KW-0732">Signal</keyword>
<dbReference type="OrthoDB" id="286202at2"/>
<dbReference type="GO" id="GO:0042597">
    <property type="term" value="C:periplasmic space"/>
    <property type="evidence" value="ECO:0007669"/>
    <property type="project" value="UniProtKB-SubCell"/>
</dbReference>
<dbReference type="Gene3D" id="3.40.190.10">
    <property type="entry name" value="Periplasmic binding protein-like II"/>
    <property type="match status" value="2"/>
</dbReference>
<dbReference type="PROSITE" id="PS51257">
    <property type="entry name" value="PROKAR_LIPOPROTEIN"/>
    <property type="match status" value="1"/>
</dbReference>
<comment type="similarity">
    <text evidence="2">Belongs to the bacterial solute-binding protein SsuA/TauA family.</text>
</comment>
<dbReference type="PANTHER" id="PTHR30024">
    <property type="entry name" value="ALIPHATIC SULFONATES-BINDING PROTEIN-RELATED"/>
    <property type="match status" value="1"/>
</dbReference>
<dbReference type="AlphaFoldDB" id="A0A845L5G6"/>
<gene>
    <name evidence="5" type="ORF">GTO89_02245</name>
</gene>
<evidence type="ECO:0000256" key="3">
    <source>
        <dbReference type="ARBA" id="ARBA00022729"/>
    </source>
</evidence>
<evidence type="ECO:0000313" key="5">
    <source>
        <dbReference type="EMBL" id="MZP41852.1"/>
    </source>
</evidence>
<evidence type="ECO:0000313" key="6">
    <source>
        <dbReference type="Proteomes" id="UP000471031"/>
    </source>
</evidence>
<keyword evidence="6" id="KW-1185">Reference proteome</keyword>
<dbReference type="InterPro" id="IPR015168">
    <property type="entry name" value="SsuA/THI5"/>
</dbReference>
<accession>A0A845L5G6</accession>
<protein>
    <submittedName>
        <fullName evidence="5">ABC transporter substrate-binding protein</fullName>
    </submittedName>
</protein>
<evidence type="ECO:0000259" key="4">
    <source>
        <dbReference type="Pfam" id="PF09084"/>
    </source>
</evidence>
<dbReference type="Pfam" id="PF09084">
    <property type="entry name" value="NMT1"/>
    <property type="match status" value="1"/>
</dbReference>
<feature type="domain" description="SsuA/THI5-like" evidence="4">
    <location>
        <begin position="58"/>
        <end position="274"/>
    </location>
</feature>
<reference evidence="5 6" key="1">
    <citation type="submission" date="2020-01" db="EMBL/GenBank/DDBJ databases">
        <title>Whole genome sequence of Heliobacterium gestii DSM 11169.</title>
        <authorList>
            <person name="Kyndt J.A."/>
            <person name="Meyer T.E."/>
        </authorList>
    </citation>
    <scope>NUCLEOTIDE SEQUENCE [LARGE SCALE GENOMIC DNA]</scope>
    <source>
        <strain evidence="5 6">DSM 11169</strain>
    </source>
</reference>
<comment type="subcellular location">
    <subcellularLocation>
        <location evidence="1">Periplasm</location>
    </subcellularLocation>
</comment>
<dbReference type="Proteomes" id="UP000471031">
    <property type="component" value="Unassembled WGS sequence"/>
</dbReference>
<comment type="caution">
    <text evidence="5">The sequence shown here is derived from an EMBL/GenBank/DDBJ whole genome shotgun (WGS) entry which is preliminary data.</text>
</comment>
<dbReference type="PANTHER" id="PTHR30024:SF47">
    <property type="entry name" value="TAURINE-BINDING PERIPLASMIC PROTEIN"/>
    <property type="match status" value="1"/>
</dbReference>
<dbReference type="RefSeq" id="WP_161260448.1">
    <property type="nucleotide sequence ID" value="NZ_JAFBDC010000002.1"/>
</dbReference>
<name>A0A845L5G6_HELGE</name>
<organism evidence="5 6">
    <name type="scientific">Heliomicrobium gestii</name>
    <name type="common">Heliobacterium gestii</name>
    <dbReference type="NCBI Taxonomy" id="2699"/>
    <lineage>
        <taxon>Bacteria</taxon>
        <taxon>Bacillati</taxon>
        <taxon>Bacillota</taxon>
        <taxon>Clostridia</taxon>
        <taxon>Eubacteriales</taxon>
        <taxon>Heliobacteriaceae</taxon>
        <taxon>Heliomicrobium</taxon>
    </lineage>
</organism>
<proteinExistence type="inferred from homology"/>
<dbReference type="SUPFAM" id="SSF53850">
    <property type="entry name" value="Periplasmic binding protein-like II"/>
    <property type="match status" value="1"/>
</dbReference>